<keyword evidence="5" id="KW-1185">Reference proteome</keyword>
<dbReference type="InterPro" id="IPR051165">
    <property type="entry name" value="Multifunctional_ANK_Repeat"/>
</dbReference>
<feature type="compositionally biased region" description="Basic residues" evidence="3">
    <location>
        <begin position="400"/>
        <end position="409"/>
    </location>
</feature>
<dbReference type="InterPro" id="IPR002110">
    <property type="entry name" value="Ankyrin_rpt"/>
</dbReference>
<dbReference type="SUPFAM" id="SSF48403">
    <property type="entry name" value="Ankyrin repeat"/>
    <property type="match status" value="1"/>
</dbReference>
<organism evidence="4 5">
    <name type="scientific">Ophiostoma piceae (strain UAMH 11346)</name>
    <name type="common">Sap stain fungus</name>
    <dbReference type="NCBI Taxonomy" id="1262450"/>
    <lineage>
        <taxon>Eukaryota</taxon>
        <taxon>Fungi</taxon>
        <taxon>Dikarya</taxon>
        <taxon>Ascomycota</taxon>
        <taxon>Pezizomycotina</taxon>
        <taxon>Sordariomycetes</taxon>
        <taxon>Sordariomycetidae</taxon>
        <taxon>Ophiostomatales</taxon>
        <taxon>Ophiostomataceae</taxon>
        <taxon>Ophiostoma</taxon>
    </lineage>
</organism>
<keyword evidence="1" id="KW-0677">Repeat</keyword>
<dbReference type="SMART" id="SM00248">
    <property type="entry name" value="ANK"/>
    <property type="match status" value="3"/>
</dbReference>
<evidence type="ECO:0000256" key="1">
    <source>
        <dbReference type="ARBA" id="ARBA00022737"/>
    </source>
</evidence>
<evidence type="ECO:0000313" key="5">
    <source>
        <dbReference type="Proteomes" id="UP000016923"/>
    </source>
</evidence>
<reference evidence="4 5" key="1">
    <citation type="journal article" date="2013" name="BMC Genomics">
        <title>The genome and transcriptome of the pine saprophyte Ophiostoma piceae, and a comparison with the bark beetle-associated pine pathogen Grosmannia clavigera.</title>
        <authorList>
            <person name="Haridas S."/>
            <person name="Wang Y."/>
            <person name="Lim L."/>
            <person name="Massoumi Alamouti S."/>
            <person name="Jackman S."/>
            <person name="Docking R."/>
            <person name="Robertson G."/>
            <person name="Birol I."/>
            <person name="Bohlmann J."/>
            <person name="Breuil C."/>
        </authorList>
    </citation>
    <scope>NUCLEOTIDE SEQUENCE [LARGE SCALE GENOMIC DNA]</scope>
    <source>
        <strain evidence="4 5">UAMH 11346</strain>
    </source>
</reference>
<dbReference type="PANTHER" id="PTHR24123">
    <property type="entry name" value="ANKYRIN REPEAT-CONTAINING"/>
    <property type="match status" value="1"/>
</dbReference>
<protein>
    <submittedName>
        <fullName evidence="4">Ectomycorrhiza-induced ankyrin-domain nacht-domain containing protein</fullName>
    </submittedName>
</protein>
<dbReference type="HOGENOM" id="CLU_501572_0_0_1"/>
<proteinExistence type="predicted"/>
<dbReference type="PANTHER" id="PTHR24123:SF33">
    <property type="entry name" value="PROTEIN HOS4"/>
    <property type="match status" value="1"/>
</dbReference>
<dbReference type="OrthoDB" id="341259at2759"/>
<dbReference type="EMBL" id="KE148152">
    <property type="protein sequence ID" value="EPE06820.1"/>
    <property type="molecule type" value="Genomic_DNA"/>
</dbReference>
<evidence type="ECO:0000256" key="3">
    <source>
        <dbReference type="SAM" id="MobiDB-lite"/>
    </source>
</evidence>
<dbReference type="InterPro" id="IPR036770">
    <property type="entry name" value="Ankyrin_rpt-contain_sf"/>
</dbReference>
<dbReference type="AlphaFoldDB" id="S3D0Q3"/>
<dbReference type="Proteomes" id="UP000016923">
    <property type="component" value="Unassembled WGS sequence"/>
</dbReference>
<feature type="region of interest" description="Disordered" evidence="3">
    <location>
        <begin position="396"/>
        <end position="438"/>
    </location>
</feature>
<dbReference type="Pfam" id="PF00023">
    <property type="entry name" value="Ank"/>
    <property type="match status" value="1"/>
</dbReference>
<name>S3D0Q3_OPHP1</name>
<accession>S3D0Q3</accession>
<sequence length="536" mass="59114">MLAFPTELALMVSERLSRRDVARLSRTSRAYQAKYEPLLYRVYAMYQRGSSHRSAVAVAWTVEQADAARPETYASAEATLAKVTRFCQLRPGDVDYGGDCRRFYMSNCCIYDNQLRRMWVSMTGQLLHMAAWKGLDGIVAWLLRNGADIHAPLHGLCIGPDVRISALYVAVSANRISTALLLLAYGACLDLETASFPDDREAVKAETDADDAEIYTPDDIPTVVHLACALGYASMAEQLLIHANNINNNNNKIHHQSAMDCTRLLCFYGKRCTKDVSAVAAVLLRQGATFSEEALCALLASSKWESALELLALPTCNEQITANLADRALWQMLLDGRLESETAAAKRIFQRLLDGGAHPNTGRQLWHLASRQGWGVVLELLPPFLEAGMVLRHDAEEKNKKKKRKRAGAHGKNIGRGGPGPAPTDDLLGETSPYEADQDEEGNAAKLAIVHLLLQYGVPIQGATRGDALDAYNGRPPENGRHDRAAWAYRLCCVLLDHCRNTPPDQRGEDINAFLSRYKRAEESASKQSVPLLKGL</sequence>
<keyword evidence="2" id="KW-0040">ANK repeat</keyword>
<evidence type="ECO:0000313" key="4">
    <source>
        <dbReference type="EMBL" id="EPE06820.1"/>
    </source>
</evidence>
<dbReference type="eggNOG" id="ENOG502RKWW">
    <property type="taxonomic scope" value="Eukaryota"/>
</dbReference>
<gene>
    <name evidence="4" type="ORF">F503_03247</name>
</gene>
<evidence type="ECO:0000256" key="2">
    <source>
        <dbReference type="ARBA" id="ARBA00023043"/>
    </source>
</evidence>
<dbReference type="Gene3D" id="1.25.40.20">
    <property type="entry name" value="Ankyrin repeat-containing domain"/>
    <property type="match status" value="1"/>
</dbReference>
<dbReference type="VEuPathDB" id="FungiDB:F503_03247"/>